<evidence type="ECO:0000313" key="2">
    <source>
        <dbReference type="Proteomes" id="UP000642938"/>
    </source>
</evidence>
<sequence>MFVKLQILSFKNELYEQNFINNLIYAFFIGDVLHSYTKKALIYWDNINNGLIYELIFVIN</sequence>
<gene>
    <name evidence="1" type="ORF">GCM10007422_13350</name>
</gene>
<dbReference type="Proteomes" id="UP000642938">
    <property type="component" value="Unassembled WGS sequence"/>
</dbReference>
<proteinExistence type="predicted"/>
<organism evidence="1 2">
    <name type="scientific">Pedobacter zeae</name>
    <dbReference type="NCBI Taxonomy" id="1737356"/>
    <lineage>
        <taxon>Bacteria</taxon>
        <taxon>Pseudomonadati</taxon>
        <taxon>Bacteroidota</taxon>
        <taxon>Sphingobacteriia</taxon>
        <taxon>Sphingobacteriales</taxon>
        <taxon>Sphingobacteriaceae</taxon>
        <taxon>Pedobacter</taxon>
    </lineage>
</organism>
<keyword evidence="2" id="KW-1185">Reference proteome</keyword>
<comment type="caution">
    <text evidence="1">The sequence shown here is derived from an EMBL/GenBank/DDBJ whole genome shotgun (WGS) entry which is preliminary data.</text>
</comment>
<name>A0ABQ1XQC2_9SPHI</name>
<dbReference type="EMBL" id="BMHZ01000002">
    <property type="protein sequence ID" value="GGH00195.1"/>
    <property type="molecule type" value="Genomic_DNA"/>
</dbReference>
<protein>
    <submittedName>
        <fullName evidence="1">Uncharacterized protein</fullName>
    </submittedName>
</protein>
<accession>A0ABQ1XQC2</accession>
<reference evidence="2" key="1">
    <citation type="journal article" date="2019" name="Int. J. Syst. Evol. Microbiol.">
        <title>The Global Catalogue of Microorganisms (GCM) 10K type strain sequencing project: providing services to taxonomists for standard genome sequencing and annotation.</title>
        <authorList>
            <consortium name="The Broad Institute Genomics Platform"/>
            <consortium name="The Broad Institute Genome Sequencing Center for Infectious Disease"/>
            <person name="Wu L."/>
            <person name="Ma J."/>
        </authorList>
    </citation>
    <scope>NUCLEOTIDE SEQUENCE [LARGE SCALE GENOMIC DNA]</scope>
    <source>
        <strain evidence="2">CGMCC 1.15287</strain>
    </source>
</reference>
<evidence type="ECO:0000313" key="1">
    <source>
        <dbReference type="EMBL" id="GGH00195.1"/>
    </source>
</evidence>